<dbReference type="PANTHER" id="PTHR21456">
    <property type="entry name" value="FAMILY WITH SEQUENCE SIMILARITY 102"/>
    <property type="match status" value="1"/>
</dbReference>
<reference evidence="4" key="2">
    <citation type="submission" date="2002-03" db="EMBL/GenBank/DDBJ databases">
        <authorList>
            <consortium name="The Anopheles Genome Sequencing Consortium"/>
        </authorList>
    </citation>
    <scope>NUCLEOTIDE SEQUENCE</scope>
    <source>
        <strain evidence="4">PEST</strain>
    </source>
</reference>
<evidence type="ECO:0000256" key="2">
    <source>
        <dbReference type="SAM" id="MobiDB-lite"/>
    </source>
</evidence>
<dbReference type="PANTHER" id="PTHR21456:SF1">
    <property type="entry name" value="C2 NT-TYPE DOMAIN-CONTAINING PROTEIN"/>
    <property type="match status" value="1"/>
</dbReference>
<feature type="compositionally biased region" description="Basic and acidic residues" evidence="2">
    <location>
        <begin position="847"/>
        <end position="867"/>
    </location>
</feature>
<feature type="region of interest" description="Disordered" evidence="2">
    <location>
        <begin position="147"/>
        <end position="179"/>
    </location>
</feature>
<dbReference type="InterPro" id="IPR039931">
    <property type="entry name" value="EEIG1/2-like"/>
</dbReference>
<reference evidence="4" key="3">
    <citation type="journal article" date="2004" name="Trends Parasitol.">
        <title>The Anopheles gambiae genome: an update.</title>
        <authorList>
            <person name="Mongin E."/>
            <person name="Louis C."/>
            <person name="Holt R.A."/>
            <person name="Birney E."/>
            <person name="Collins F.H."/>
        </authorList>
    </citation>
    <scope>NUCLEOTIDE SEQUENCE</scope>
    <source>
        <strain evidence="4">PEST</strain>
    </source>
</reference>
<comment type="caution">
    <text evidence="4">The sequence shown here is derived from an EMBL/GenBank/DDBJ whole genome shotgun (WGS) entry which is preliminary data.</text>
</comment>
<reference evidence="4" key="1">
    <citation type="journal article" date="2002" name="Science">
        <title>The genome sequence of the malaria mosquito Anopheles gambiae.</title>
        <authorList>
            <person name="Holt R.A."/>
            <person name="Subramanian G.M."/>
            <person name="Halpern A."/>
            <person name="Sutton G.G."/>
            <person name="Charlab R."/>
            <person name="Nusskern D.R."/>
            <person name="Wincker P."/>
            <person name="Clark A.G."/>
            <person name="Ribeiro J.M."/>
            <person name="Wides R."/>
            <person name="Salzberg S.L."/>
            <person name="Loftus B."/>
            <person name="Yandell M."/>
            <person name="Majoros W.H."/>
            <person name="Rusch D.B."/>
            <person name="Lai Z."/>
            <person name="Kraft C.L."/>
            <person name="Abril J.F."/>
            <person name="Anthouard V."/>
            <person name="Arensburger P."/>
            <person name="Atkinson P.W."/>
            <person name="Baden H."/>
            <person name="de Berardinis V."/>
            <person name="Baldwin D."/>
            <person name="Benes V."/>
            <person name="Biedler J."/>
            <person name="Blass C."/>
            <person name="Bolanos R."/>
            <person name="Boscus D."/>
            <person name="Barnstead M."/>
            <person name="Cai S."/>
            <person name="Center A."/>
            <person name="Chaturverdi K."/>
            <person name="Christophides G.K."/>
            <person name="Chrystal M.A."/>
            <person name="Clamp M."/>
            <person name="Cravchik A."/>
            <person name="Curwen V."/>
            <person name="Dana A."/>
            <person name="Delcher A."/>
            <person name="Dew I."/>
            <person name="Evans C.A."/>
            <person name="Flanigan M."/>
            <person name="Grundschober-Freimoser A."/>
            <person name="Friedli L."/>
            <person name="Gu Z."/>
            <person name="Guan P."/>
            <person name="Guigo R."/>
            <person name="Hillenmeyer M.E."/>
            <person name="Hladun S.L."/>
            <person name="Hogan J.R."/>
            <person name="Hong Y.S."/>
            <person name="Hoover J."/>
            <person name="Jaillon O."/>
            <person name="Ke Z."/>
            <person name="Kodira C."/>
            <person name="Kokoza E."/>
            <person name="Koutsos A."/>
            <person name="Letunic I."/>
            <person name="Levitsky A."/>
            <person name="Liang Y."/>
            <person name="Lin J.J."/>
            <person name="Lobo N.F."/>
            <person name="Lopez J.R."/>
            <person name="Malek J.A."/>
            <person name="McIntosh T.C."/>
            <person name="Meister S."/>
            <person name="Miller J."/>
            <person name="Mobarry C."/>
            <person name="Mongin E."/>
            <person name="Murphy S.D."/>
            <person name="O'Brochta D.A."/>
            <person name="Pfannkoch C."/>
            <person name="Qi R."/>
            <person name="Regier M.A."/>
            <person name="Remington K."/>
            <person name="Shao H."/>
            <person name="Sharakhova M.V."/>
            <person name="Sitter C.D."/>
            <person name="Shetty J."/>
            <person name="Smith T.J."/>
            <person name="Strong R."/>
            <person name="Sun J."/>
            <person name="Thomasova D."/>
            <person name="Ton L.Q."/>
            <person name="Topalis P."/>
            <person name="Tu Z."/>
            <person name="Unger M.F."/>
            <person name="Walenz B."/>
            <person name="Wang A."/>
            <person name="Wang J."/>
            <person name="Wang M."/>
            <person name="Wang X."/>
            <person name="Woodford K.J."/>
            <person name="Wortman J.R."/>
            <person name="Wu M."/>
            <person name="Yao A."/>
            <person name="Zdobnov E.M."/>
            <person name="Zhang H."/>
            <person name="Zhao Q."/>
            <person name="Zhao S."/>
            <person name="Zhu S.C."/>
            <person name="Zhimulev I."/>
            <person name="Coluzzi M."/>
            <person name="della Torre A."/>
            <person name="Roth C.W."/>
            <person name="Louis C."/>
            <person name="Kalush F."/>
            <person name="Mural R.J."/>
            <person name="Myers E.W."/>
            <person name="Adams M.D."/>
            <person name="Smith H.O."/>
            <person name="Broder S."/>
            <person name="Gardner M.J."/>
            <person name="Fraser C.M."/>
            <person name="Birney E."/>
            <person name="Bork P."/>
            <person name="Brey P.T."/>
            <person name="Venter J.C."/>
            <person name="Weissenbach J."/>
            <person name="Kafatos F.C."/>
            <person name="Collins F.H."/>
            <person name="Hoffman S.L."/>
        </authorList>
    </citation>
    <scope>NUCLEOTIDE SEQUENCE [LARGE SCALE GENOMIC DNA]</scope>
    <source>
        <strain evidence="4">PEST</strain>
    </source>
</reference>
<organism evidence="4">
    <name type="scientific">Anopheles gambiae</name>
    <name type="common">African malaria mosquito</name>
    <dbReference type="NCBI Taxonomy" id="7165"/>
    <lineage>
        <taxon>Eukaryota</taxon>
        <taxon>Metazoa</taxon>
        <taxon>Ecdysozoa</taxon>
        <taxon>Arthropoda</taxon>
        <taxon>Hexapoda</taxon>
        <taxon>Insecta</taxon>
        <taxon>Pterygota</taxon>
        <taxon>Neoptera</taxon>
        <taxon>Endopterygota</taxon>
        <taxon>Diptera</taxon>
        <taxon>Nematocera</taxon>
        <taxon>Culicoidea</taxon>
        <taxon>Culicidae</taxon>
        <taxon>Anophelinae</taxon>
        <taxon>Anopheles</taxon>
    </lineage>
</organism>
<dbReference type="OMA" id="LHYPIQK"/>
<feature type="domain" description="C2 NT-type" evidence="3">
    <location>
        <begin position="1"/>
        <end position="96"/>
    </location>
</feature>
<feature type="compositionally biased region" description="Polar residues" evidence="2">
    <location>
        <begin position="457"/>
        <end position="467"/>
    </location>
</feature>
<name>Q7PM05_ANOGA</name>
<accession>Q7PM05</accession>
<feature type="compositionally biased region" description="Low complexity" evidence="2">
    <location>
        <begin position="715"/>
        <end position="764"/>
    </location>
</feature>
<reference evidence="4" key="4">
    <citation type="journal article" date="2007" name="Genome Biol.">
        <title>Update of the Anopheles gambiae PEST genome assembly.</title>
        <authorList>
            <person name="Sharakhova M.V."/>
            <person name="Hammond M.P."/>
            <person name="Lobo N.F."/>
            <person name="Krzywinski J."/>
            <person name="Unger M.F."/>
            <person name="Hillenmeyer M.E."/>
            <person name="Bruggner R.V."/>
            <person name="Birney E."/>
            <person name="Collins F.H."/>
        </authorList>
    </citation>
    <scope>NUCLEOTIDE SEQUENCE</scope>
    <source>
        <strain evidence="4">PEST</strain>
    </source>
</reference>
<dbReference type="Pfam" id="PF10358">
    <property type="entry name" value="NT-C2"/>
    <property type="match status" value="1"/>
</dbReference>
<feature type="region of interest" description="Disordered" evidence="2">
    <location>
        <begin position="820"/>
        <end position="876"/>
    </location>
</feature>
<feature type="non-terminal residue" evidence="4">
    <location>
        <position position="1"/>
    </location>
</feature>
<dbReference type="InParanoid" id="Q7PM05"/>
<gene>
    <name evidence="4" type="ORF">AgaP_AGAP009577</name>
</gene>
<dbReference type="STRING" id="7165.Q7PM05"/>
<comment type="similarity">
    <text evidence="1">Belongs to the EEIG family.</text>
</comment>
<dbReference type="PROSITE" id="PS51840">
    <property type="entry name" value="C2_NT"/>
    <property type="match status" value="1"/>
</dbReference>
<dbReference type="FunCoup" id="Q7PM05">
    <property type="interactions" value="300"/>
</dbReference>
<sequence length="945" mass="98912">REEVKNHTVRWGQKFEFPCKMTSNASTGVLDPCTVRISVRKEIKGGRSYQKLGFTDLNLAEFAGSGLTPRKYLLEGYDARHRQDNSMLNVSIRMHMIQGDILFKVPSPSPKSKTALPQDNMALGLQPTDPAMATVGPVVTPVVTRVSTKDDPSAGSVAPGFDSLPKKKPPTQQSFDLDPQSFIITDSGISESSEPPSSLLDFQSNLSLVASLPVSVGAPQQTGSAALPGSQVVPTVGTVPGAIELGHSRNSSNTSQMSKGSGYSSFSHSQHSRQSSEGDSGHQSPNSDSGDEVFVTPDVTVLSEDEGGASDDRTESGVEEFGTPTSEIPLSKLVKIKSMNNLAVPKGAMFSDEEEVGDQTHGYFLAAGGRPDEDLHHHLTPGLNLSRMKSLGNLSAYEREFGHTPVDLLQSKRDFETRRFSFAKMRSLTDLTGGDESDDVLVRRRRQLKAEEKSSSDESNGPSSCQLSPLGGGGGGAGVELANRFLPFQMRSSFHSGVYRKRSGIGYTRYIGIDDDPAATGGTAPSATLGPSNLTKINSLSTIPTVLAAERVNHVPFLTPNIGRKRFASASTYNATRASATSSPDENDPDAAVRLPAAKPKATSPTTGSVAKVIARSSIRGSSSSNNPFERNFRKSAPIGGIVVGQPDPATDRCTGGLLTSSSSVGSVQQLQQVGGFFRQSDSNFYNIVRNYPIGKSSSANLESLKHRSSYNNFPLSLKPQPLQQQPLQNSGAGTTSSSGSSAISPSSTGTSVGPGMAAGSSCGSGSGCLPPDCTDAVALPPGGNGLLTDRMAAGAAAAAMASATGMGQAAAGTTGTPLCVASSSSSSGFDTPNPSSGSIPMSETGSLDRMKSAAERRKKGAGHDGDSGMAPTLSGRVEDTRVNTGLIIDELLKNTKLDHLEDAENPTGLALYISSDGTTMVGSHEVHSRMPAGAFKQVVMETPR</sequence>
<dbReference type="InterPro" id="IPR019448">
    <property type="entry name" value="NT-C2"/>
</dbReference>
<feature type="region of interest" description="Disordered" evidence="2">
    <location>
        <begin position="713"/>
        <end position="765"/>
    </location>
</feature>
<dbReference type="HOGENOM" id="CLU_327681_0_0_1"/>
<evidence type="ECO:0000313" key="4">
    <source>
        <dbReference type="EMBL" id="EAA14552.4"/>
    </source>
</evidence>
<feature type="region of interest" description="Disordered" evidence="2">
    <location>
        <begin position="241"/>
        <end position="324"/>
    </location>
</feature>
<dbReference type="VEuPathDB" id="VectorBase:AGAMI1_009258"/>
<evidence type="ECO:0000256" key="1">
    <source>
        <dbReference type="ARBA" id="ARBA00034780"/>
    </source>
</evidence>
<dbReference type="eggNOG" id="ENOG502QRRN">
    <property type="taxonomic scope" value="Eukaryota"/>
</dbReference>
<dbReference type="PaxDb" id="7165-AGAP009577-PA"/>
<dbReference type="AlphaFoldDB" id="Q7PM05"/>
<dbReference type="EMBL" id="AAAB01008980">
    <property type="protein sequence ID" value="EAA14552.4"/>
    <property type="molecule type" value="Genomic_DNA"/>
</dbReference>
<proteinExistence type="inferred from homology"/>
<protein>
    <submittedName>
        <fullName evidence="4">AGAP009577-PA</fullName>
    </submittedName>
</protein>
<feature type="region of interest" description="Disordered" evidence="2">
    <location>
        <begin position="447"/>
        <end position="473"/>
    </location>
</feature>
<feature type="compositionally biased region" description="Low complexity" evidence="2">
    <location>
        <begin position="255"/>
        <end position="273"/>
    </location>
</feature>
<reference evidence="4" key="5">
    <citation type="submission" date="2011-05" db="EMBL/GenBank/DDBJ databases">
        <authorList>
            <consortium name="VectorBase"/>
        </authorList>
    </citation>
    <scope>NUCLEOTIDE SEQUENCE</scope>
    <source>
        <strain evidence="4">PEST</strain>
    </source>
</reference>
<feature type="compositionally biased region" description="Polar residues" evidence="2">
    <location>
        <begin position="822"/>
        <end position="846"/>
    </location>
</feature>
<dbReference type="VEuPathDB" id="VectorBase:AGAP009577"/>
<evidence type="ECO:0000259" key="3">
    <source>
        <dbReference type="PROSITE" id="PS51840"/>
    </source>
</evidence>
<feature type="region of interest" description="Disordered" evidence="2">
    <location>
        <begin position="577"/>
        <end position="610"/>
    </location>
</feature>
<dbReference type="PhylomeDB" id="Q7PM05"/>